<proteinExistence type="inferred from homology"/>
<dbReference type="EC" id="3.5.1.19" evidence="6"/>
<name>A0A0C2T6H3_AMAMK</name>
<evidence type="ECO:0000256" key="6">
    <source>
        <dbReference type="ARBA" id="ARBA00039017"/>
    </source>
</evidence>
<evidence type="ECO:0000256" key="5">
    <source>
        <dbReference type="ARBA" id="ARBA00037900"/>
    </source>
</evidence>
<evidence type="ECO:0000256" key="1">
    <source>
        <dbReference type="ARBA" id="ARBA00006336"/>
    </source>
</evidence>
<dbReference type="STRING" id="946122.A0A0C2T6H3"/>
<dbReference type="AlphaFoldDB" id="A0A0C2T6H3"/>
<evidence type="ECO:0000256" key="3">
    <source>
        <dbReference type="ARBA" id="ARBA00022723"/>
    </source>
</evidence>
<dbReference type="InterPro" id="IPR000868">
    <property type="entry name" value="Isochorismatase-like_dom"/>
</dbReference>
<feature type="domain" description="Isochorismatase-like" evidence="8">
    <location>
        <begin position="4"/>
        <end position="207"/>
    </location>
</feature>
<keyword evidence="4" id="KW-0378">Hydrolase</keyword>
<dbReference type="EMBL" id="KN818222">
    <property type="protein sequence ID" value="KIL71565.1"/>
    <property type="molecule type" value="Genomic_DNA"/>
</dbReference>
<comment type="pathway">
    <text evidence="5">Cofactor biosynthesis; nicotinate biosynthesis; nicotinate from nicotinamide: step 1/1.</text>
</comment>
<dbReference type="HOGENOM" id="CLU_068979_13_0_1"/>
<keyword evidence="3" id="KW-0479">Metal-binding</keyword>
<sequence>MTNALVVVDMQYDFVYGSLAVSDADTIVDTINQLLDLSFVKKIGTKDYHPSDHVSFAATHDKPVFSTTTIYPPGEEKDESKALEQVLWPVHCVASTPGSEFVDKLHSDALDAVVHKGTHRDIESYSAFQDPWKITTTELPRLLSESGVTDVYVCGVAGDYCVKSTALDAVEYGYRTWVVQDAVKSVSNSGAEWKEMENRGVRAITSDELIRRLVAVSRS</sequence>
<gene>
    <name evidence="9" type="ORF">M378DRAFT_65809</name>
</gene>
<keyword evidence="2" id="KW-0662">Pyridine nucleotide biosynthesis</keyword>
<dbReference type="PANTHER" id="PTHR11080:SF2">
    <property type="entry name" value="LD05707P"/>
    <property type="match status" value="1"/>
</dbReference>
<dbReference type="OrthoDB" id="1739143at2759"/>
<dbReference type="Proteomes" id="UP000054549">
    <property type="component" value="Unassembled WGS sequence"/>
</dbReference>
<dbReference type="GO" id="GO:0046872">
    <property type="term" value="F:metal ion binding"/>
    <property type="evidence" value="ECO:0007669"/>
    <property type="project" value="UniProtKB-KW"/>
</dbReference>
<evidence type="ECO:0000313" key="9">
    <source>
        <dbReference type="EMBL" id="KIL71565.1"/>
    </source>
</evidence>
<organism evidence="9 10">
    <name type="scientific">Amanita muscaria (strain Koide BX008)</name>
    <dbReference type="NCBI Taxonomy" id="946122"/>
    <lineage>
        <taxon>Eukaryota</taxon>
        <taxon>Fungi</taxon>
        <taxon>Dikarya</taxon>
        <taxon>Basidiomycota</taxon>
        <taxon>Agaricomycotina</taxon>
        <taxon>Agaricomycetes</taxon>
        <taxon>Agaricomycetidae</taxon>
        <taxon>Agaricales</taxon>
        <taxon>Pluteineae</taxon>
        <taxon>Amanitaceae</taxon>
        <taxon>Amanita</taxon>
    </lineage>
</organism>
<accession>A0A0C2T6H3</accession>
<dbReference type="InterPro" id="IPR036380">
    <property type="entry name" value="Isochorismatase-like_sf"/>
</dbReference>
<dbReference type="FunCoup" id="A0A0C2T6H3">
    <property type="interactions" value="53"/>
</dbReference>
<dbReference type="CDD" id="cd01011">
    <property type="entry name" value="nicotinamidase"/>
    <property type="match status" value="1"/>
</dbReference>
<evidence type="ECO:0000256" key="2">
    <source>
        <dbReference type="ARBA" id="ARBA00022642"/>
    </source>
</evidence>
<dbReference type="SUPFAM" id="SSF52499">
    <property type="entry name" value="Isochorismatase-like hydrolases"/>
    <property type="match status" value="1"/>
</dbReference>
<dbReference type="GO" id="GO:0008936">
    <property type="term" value="F:nicotinamidase activity"/>
    <property type="evidence" value="ECO:0007669"/>
    <property type="project" value="UniProtKB-EC"/>
</dbReference>
<protein>
    <recommendedName>
        <fullName evidence="6">nicotinamidase</fullName>
        <ecNumber evidence="6">3.5.1.19</ecNumber>
    </recommendedName>
    <alternativeName>
        <fullName evidence="7">Nicotinamide deamidase</fullName>
    </alternativeName>
</protein>
<evidence type="ECO:0000259" key="8">
    <source>
        <dbReference type="Pfam" id="PF00857"/>
    </source>
</evidence>
<evidence type="ECO:0000256" key="4">
    <source>
        <dbReference type="ARBA" id="ARBA00022801"/>
    </source>
</evidence>
<dbReference type="InParanoid" id="A0A0C2T6H3"/>
<evidence type="ECO:0000256" key="7">
    <source>
        <dbReference type="ARBA" id="ARBA00043224"/>
    </source>
</evidence>
<evidence type="ECO:0000313" key="10">
    <source>
        <dbReference type="Proteomes" id="UP000054549"/>
    </source>
</evidence>
<dbReference type="InterPro" id="IPR052347">
    <property type="entry name" value="Isochorismatase_Nicotinamidase"/>
</dbReference>
<dbReference type="Gene3D" id="3.40.50.850">
    <property type="entry name" value="Isochorismatase-like"/>
    <property type="match status" value="1"/>
</dbReference>
<reference evidence="9 10" key="1">
    <citation type="submission" date="2014-04" db="EMBL/GenBank/DDBJ databases">
        <title>Evolutionary Origins and Diversification of the Mycorrhizal Mutualists.</title>
        <authorList>
            <consortium name="DOE Joint Genome Institute"/>
            <consortium name="Mycorrhizal Genomics Consortium"/>
            <person name="Kohler A."/>
            <person name="Kuo A."/>
            <person name="Nagy L.G."/>
            <person name="Floudas D."/>
            <person name="Copeland A."/>
            <person name="Barry K.W."/>
            <person name="Cichocki N."/>
            <person name="Veneault-Fourrey C."/>
            <person name="LaButti K."/>
            <person name="Lindquist E.A."/>
            <person name="Lipzen A."/>
            <person name="Lundell T."/>
            <person name="Morin E."/>
            <person name="Murat C."/>
            <person name="Riley R."/>
            <person name="Ohm R."/>
            <person name="Sun H."/>
            <person name="Tunlid A."/>
            <person name="Henrissat B."/>
            <person name="Grigoriev I.V."/>
            <person name="Hibbett D.S."/>
            <person name="Martin F."/>
        </authorList>
    </citation>
    <scope>NUCLEOTIDE SEQUENCE [LARGE SCALE GENOMIC DNA]</scope>
    <source>
        <strain evidence="9 10">Koide BX008</strain>
    </source>
</reference>
<keyword evidence="10" id="KW-1185">Reference proteome</keyword>
<comment type="similarity">
    <text evidence="1">Belongs to the isochorismatase family.</text>
</comment>
<dbReference type="PANTHER" id="PTHR11080">
    <property type="entry name" value="PYRAZINAMIDASE/NICOTINAMIDASE"/>
    <property type="match status" value="1"/>
</dbReference>
<dbReference type="Pfam" id="PF00857">
    <property type="entry name" value="Isochorismatase"/>
    <property type="match status" value="1"/>
</dbReference>
<dbReference type="GO" id="GO:0019363">
    <property type="term" value="P:pyridine nucleotide biosynthetic process"/>
    <property type="evidence" value="ECO:0007669"/>
    <property type="project" value="UniProtKB-KW"/>
</dbReference>